<gene>
    <name evidence="2" type="ORF">DPMN_143011</name>
</gene>
<keyword evidence="3" id="KW-1185">Reference proteome</keyword>
<reference evidence="2" key="2">
    <citation type="submission" date="2020-11" db="EMBL/GenBank/DDBJ databases">
        <authorList>
            <person name="McCartney M.A."/>
            <person name="Auch B."/>
            <person name="Kono T."/>
            <person name="Mallez S."/>
            <person name="Becker A."/>
            <person name="Gohl D.M."/>
            <person name="Silverstein K.A.T."/>
            <person name="Koren S."/>
            <person name="Bechman K.B."/>
            <person name="Herman A."/>
            <person name="Abrahante J.E."/>
            <person name="Garbe J."/>
        </authorList>
    </citation>
    <scope>NUCLEOTIDE SEQUENCE</scope>
    <source>
        <strain evidence="2">Duluth1</strain>
        <tissue evidence="2">Whole animal</tissue>
    </source>
</reference>
<sequence length="59" mass="6623">MKNLTSTQRKLNSMPDNRPLAKALGIVGVIFLVLKLGAIFVFDIGNIIRDLKTLRDNLR</sequence>
<keyword evidence="1" id="KW-0472">Membrane</keyword>
<evidence type="ECO:0000313" key="3">
    <source>
        <dbReference type="Proteomes" id="UP000828390"/>
    </source>
</evidence>
<keyword evidence="1" id="KW-0812">Transmembrane</keyword>
<dbReference type="EMBL" id="JAIWYP010000006">
    <property type="protein sequence ID" value="KAH3814509.1"/>
    <property type="molecule type" value="Genomic_DNA"/>
</dbReference>
<comment type="caution">
    <text evidence="2">The sequence shown here is derived from an EMBL/GenBank/DDBJ whole genome shotgun (WGS) entry which is preliminary data.</text>
</comment>
<organism evidence="2 3">
    <name type="scientific">Dreissena polymorpha</name>
    <name type="common">Zebra mussel</name>
    <name type="synonym">Mytilus polymorpha</name>
    <dbReference type="NCBI Taxonomy" id="45954"/>
    <lineage>
        <taxon>Eukaryota</taxon>
        <taxon>Metazoa</taxon>
        <taxon>Spiralia</taxon>
        <taxon>Lophotrochozoa</taxon>
        <taxon>Mollusca</taxon>
        <taxon>Bivalvia</taxon>
        <taxon>Autobranchia</taxon>
        <taxon>Heteroconchia</taxon>
        <taxon>Euheterodonta</taxon>
        <taxon>Imparidentia</taxon>
        <taxon>Neoheterodontei</taxon>
        <taxon>Myida</taxon>
        <taxon>Dreissenoidea</taxon>
        <taxon>Dreissenidae</taxon>
        <taxon>Dreissena</taxon>
    </lineage>
</organism>
<accession>A0A9D4GCB3</accession>
<reference evidence="2" key="1">
    <citation type="journal article" date="2019" name="bioRxiv">
        <title>The Genome of the Zebra Mussel, Dreissena polymorpha: A Resource for Invasive Species Research.</title>
        <authorList>
            <person name="McCartney M.A."/>
            <person name="Auch B."/>
            <person name="Kono T."/>
            <person name="Mallez S."/>
            <person name="Zhang Y."/>
            <person name="Obille A."/>
            <person name="Becker A."/>
            <person name="Abrahante J.E."/>
            <person name="Garbe J."/>
            <person name="Badalamenti J.P."/>
            <person name="Herman A."/>
            <person name="Mangelson H."/>
            <person name="Liachko I."/>
            <person name="Sullivan S."/>
            <person name="Sone E.D."/>
            <person name="Koren S."/>
            <person name="Silverstein K.A.T."/>
            <person name="Beckman K.B."/>
            <person name="Gohl D.M."/>
        </authorList>
    </citation>
    <scope>NUCLEOTIDE SEQUENCE</scope>
    <source>
        <strain evidence="2">Duluth1</strain>
        <tissue evidence="2">Whole animal</tissue>
    </source>
</reference>
<dbReference type="AlphaFoldDB" id="A0A9D4GCB3"/>
<name>A0A9D4GCB3_DREPO</name>
<evidence type="ECO:0000313" key="2">
    <source>
        <dbReference type="EMBL" id="KAH3814509.1"/>
    </source>
</evidence>
<proteinExistence type="predicted"/>
<keyword evidence="1" id="KW-1133">Transmembrane helix</keyword>
<evidence type="ECO:0000256" key="1">
    <source>
        <dbReference type="SAM" id="Phobius"/>
    </source>
</evidence>
<dbReference type="Proteomes" id="UP000828390">
    <property type="component" value="Unassembled WGS sequence"/>
</dbReference>
<feature type="transmembrane region" description="Helical" evidence="1">
    <location>
        <begin position="20"/>
        <end position="42"/>
    </location>
</feature>
<protein>
    <submittedName>
        <fullName evidence="2">Uncharacterized protein</fullName>
    </submittedName>
</protein>